<feature type="compositionally biased region" description="Polar residues" evidence="1">
    <location>
        <begin position="158"/>
        <end position="172"/>
    </location>
</feature>
<feature type="region of interest" description="Disordered" evidence="1">
    <location>
        <begin position="53"/>
        <end position="247"/>
    </location>
</feature>
<evidence type="ECO:0000256" key="1">
    <source>
        <dbReference type="SAM" id="MobiDB-lite"/>
    </source>
</evidence>
<dbReference type="AlphaFoldDB" id="A0A9P1FE39"/>
<proteinExistence type="predicted"/>
<keyword evidence="4" id="KW-1185">Reference proteome</keyword>
<reference evidence="2" key="1">
    <citation type="submission" date="2022-10" db="EMBL/GenBank/DDBJ databases">
        <authorList>
            <person name="Chen Y."/>
            <person name="Dougan E. K."/>
            <person name="Chan C."/>
            <person name="Rhodes N."/>
            <person name="Thang M."/>
        </authorList>
    </citation>
    <scope>NUCLEOTIDE SEQUENCE</scope>
</reference>
<sequence>MDVATMWGDRIMSMHMIDRTARVKGLHLRHRTSLPPLDGGPIHHMHFLPRGHITSDWSTDPPLGQARGRTSERGLEQLPVPRDPKIPQPPTSRGLMTRRTFNLPRAESPVPIPAGRPTPGVRPAPTMRQVPHRPPRPLAATFQEGESAELSRRRHRSMSVTPPSESSASRAGSQGEGELGPARSILRSSNSTERSHQKRVSFSNDCKRAPPASMADLIRTCPDDLDKRETSPSSPSRAGTPPKLVLQ</sequence>
<dbReference type="EMBL" id="CAMXCT030000085">
    <property type="protein sequence ID" value="CAL4760876.1"/>
    <property type="molecule type" value="Genomic_DNA"/>
</dbReference>
<reference evidence="3" key="2">
    <citation type="submission" date="2024-04" db="EMBL/GenBank/DDBJ databases">
        <authorList>
            <person name="Chen Y."/>
            <person name="Shah S."/>
            <person name="Dougan E. K."/>
            <person name="Thang M."/>
            <person name="Chan C."/>
        </authorList>
    </citation>
    <scope>NUCLEOTIDE SEQUENCE [LARGE SCALE GENOMIC DNA]</scope>
</reference>
<name>A0A9P1FE39_9DINO</name>
<accession>A0A9P1FE39</accession>
<feature type="compositionally biased region" description="Basic and acidic residues" evidence="1">
    <location>
        <begin position="221"/>
        <end position="230"/>
    </location>
</feature>
<evidence type="ECO:0000313" key="2">
    <source>
        <dbReference type="EMBL" id="CAI3973564.1"/>
    </source>
</evidence>
<dbReference type="EMBL" id="CAMXCT010000085">
    <property type="protein sequence ID" value="CAI3973564.1"/>
    <property type="molecule type" value="Genomic_DNA"/>
</dbReference>
<evidence type="ECO:0000313" key="4">
    <source>
        <dbReference type="Proteomes" id="UP001152797"/>
    </source>
</evidence>
<gene>
    <name evidence="2" type="ORF">C1SCF055_LOCUS2063</name>
</gene>
<feature type="compositionally biased region" description="Pro residues" evidence="1">
    <location>
        <begin position="110"/>
        <end position="122"/>
    </location>
</feature>
<organism evidence="2">
    <name type="scientific">Cladocopium goreaui</name>
    <dbReference type="NCBI Taxonomy" id="2562237"/>
    <lineage>
        <taxon>Eukaryota</taxon>
        <taxon>Sar</taxon>
        <taxon>Alveolata</taxon>
        <taxon>Dinophyceae</taxon>
        <taxon>Suessiales</taxon>
        <taxon>Symbiodiniaceae</taxon>
        <taxon>Cladocopium</taxon>
    </lineage>
</organism>
<evidence type="ECO:0000313" key="3">
    <source>
        <dbReference type="EMBL" id="CAL1126939.1"/>
    </source>
</evidence>
<protein>
    <submittedName>
        <fullName evidence="2">Uncharacterized protein</fullName>
    </submittedName>
</protein>
<dbReference type="Proteomes" id="UP001152797">
    <property type="component" value="Unassembled WGS sequence"/>
</dbReference>
<dbReference type="EMBL" id="CAMXCT020000085">
    <property type="protein sequence ID" value="CAL1126939.1"/>
    <property type="molecule type" value="Genomic_DNA"/>
</dbReference>
<comment type="caution">
    <text evidence="2">The sequence shown here is derived from an EMBL/GenBank/DDBJ whole genome shotgun (WGS) entry which is preliminary data.</text>
</comment>